<dbReference type="EMBL" id="CAMXCT030002335">
    <property type="protein sequence ID" value="CAL4784738.1"/>
    <property type="molecule type" value="Genomic_DNA"/>
</dbReference>
<dbReference type="InterPro" id="IPR000626">
    <property type="entry name" value="Ubiquitin-like_dom"/>
</dbReference>
<organism evidence="2">
    <name type="scientific">Cladocopium goreaui</name>
    <dbReference type="NCBI Taxonomy" id="2562237"/>
    <lineage>
        <taxon>Eukaryota</taxon>
        <taxon>Sar</taxon>
        <taxon>Alveolata</taxon>
        <taxon>Dinophyceae</taxon>
        <taxon>Suessiales</taxon>
        <taxon>Symbiodiniaceae</taxon>
        <taxon>Cladocopium</taxon>
    </lineage>
</organism>
<dbReference type="OrthoDB" id="443286at2759"/>
<keyword evidence="4" id="KW-0418">Kinase</keyword>
<name>A0A9P1CU21_9DINO</name>
<reference evidence="2" key="1">
    <citation type="submission" date="2022-10" db="EMBL/GenBank/DDBJ databases">
        <authorList>
            <person name="Chen Y."/>
            <person name="Dougan E. K."/>
            <person name="Chan C."/>
            <person name="Rhodes N."/>
            <person name="Thang M."/>
        </authorList>
    </citation>
    <scope>NUCLEOTIDE SEQUENCE</scope>
</reference>
<feature type="domain" description="Ubiquitin-like" evidence="1">
    <location>
        <begin position="419"/>
        <end position="489"/>
    </location>
</feature>
<dbReference type="InterPro" id="IPR043129">
    <property type="entry name" value="ATPase_NBD"/>
</dbReference>
<dbReference type="GO" id="GO:0009384">
    <property type="term" value="F:N-acylmannosamine kinase activity"/>
    <property type="evidence" value="ECO:0007669"/>
    <property type="project" value="TreeGrafter"/>
</dbReference>
<keyword evidence="5" id="KW-1185">Reference proteome</keyword>
<dbReference type="AlphaFoldDB" id="A0A9P1CU21"/>
<dbReference type="PANTHER" id="PTHR18964:SF149">
    <property type="entry name" value="BIFUNCTIONAL UDP-N-ACETYLGLUCOSAMINE 2-EPIMERASE_N-ACETYLMANNOSAMINE KINASE"/>
    <property type="match status" value="1"/>
</dbReference>
<gene>
    <name evidence="2" type="ORF">C1SCF055_LOCUS23810</name>
</gene>
<dbReference type="Gene3D" id="3.30.420.40">
    <property type="match status" value="2"/>
</dbReference>
<dbReference type="PROSITE" id="PS50053">
    <property type="entry name" value="UBIQUITIN_2"/>
    <property type="match status" value="1"/>
</dbReference>
<evidence type="ECO:0000313" key="4">
    <source>
        <dbReference type="EMBL" id="CAL4784738.1"/>
    </source>
</evidence>
<dbReference type="SUPFAM" id="SSF53067">
    <property type="entry name" value="Actin-like ATPase domain"/>
    <property type="match status" value="1"/>
</dbReference>
<proteinExistence type="predicted"/>
<dbReference type="Pfam" id="PF00480">
    <property type="entry name" value="ROK"/>
    <property type="match status" value="1"/>
</dbReference>
<dbReference type="InterPro" id="IPR000600">
    <property type="entry name" value="ROK"/>
</dbReference>
<dbReference type="Gene3D" id="3.10.20.90">
    <property type="entry name" value="Phosphatidylinositol 3-kinase Catalytic Subunit, Chain A, domain 1"/>
    <property type="match status" value="1"/>
</dbReference>
<reference evidence="3" key="2">
    <citation type="submission" date="2024-04" db="EMBL/GenBank/DDBJ databases">
        <authorList>
            <person name="Chen Y."/>
            <person name="Shah S."/>
            <person name="Dougan E. K."/>
            <person name="Thang M."/>
            <person name="Chan C."/>
        </authorList>
    </citation>
    <scope>NUCLEOTIDE SEQUENCE [LARGE SCALE GENOMIC DNA]</scope>
</reference>
<dbReference type="EMBL" id="CAMXCT010002335">
    <property type="protein sequence ID" value="CAI3997426.1"/>
    <property type="molecule type" value="Genomic_DNA"/>
</dbReference>
<keyword evidence="4" id="KW-0808">Transferase</keyword>
<dbReference type="SUPFAM" id="SSF54236">
    <property type="entry name" value="Ubiquitin-like"/>
    <property type="match status" value="1"/>
</dbReference>
<evidence type="ECO:0000313" key="2">
    <source>
        <dbReference type="EMBL" id="CAI3997426.1"/>
    </source>
</evidence>
<dbReference type="PANTHER" id="PTHR18964">
    <property type="entry name" value="ROK (REPRESSOR, ORF, KINASE) FAMILY"/>
    <property type="match status" value="1"/>
</dbReference>
<accession>A0A9P1CU21</accession>
<sequence>MASVFSLVWTAASKYATDLTSFADLKTFEADLGGTTMSAGLLNAHGVLLKVLSQEVGEDHSPQCIVKRIRALLEALLCNGVEKTHRLEEIEALGVCTPGLMDTVAGVVRAAANLRGWREVPLVRLLAEELGWEPSRVSLENDTNAALLAEAWTGAAAGMKHIVLVTVGTGVGGAIMCDGRLLRGSKGQAGEIGTAFSKDMHLLVHLYQSQLRLHMSSLPASALLLCAYRQGADQGYAERHGKTWHMMQITDRLAIRAKEALSADSSLSELKALDCEDVFKHAEAGDKYASDLVQETARYLAIGCINCCRFVDPELILFSGGMAEAMSKAAGKGSVPPPPPSGMITMEAESIPSKSLQRKGLLLSSDFCNTFSLEAMESLQAKHPGKPLAKDPKTNRNTCCLQSLAQCRTLPDSILGAFIKLVVRRLTGEEISVQTELDVLIQNVRASVGAKLGVSAHRIKLLNEGQVLNKSTTVRESGLEDGAVLTTIVLPPVYGALGHAGISAPDEVISAKMELHEALSEAGKLKPVHTTKA</sequence>
<evidence type="ECO:0000259" key="1">
    <source>
        <dbReference type="PROSITE" id="PS50053"/>
    </source>
</evidence>
<protein>
    <submittedName>
        <fullName evidence="4">Beta-glucoside kinase</fullName>
    </submittedName>
</protein>
<dbReference type="Pfam" id="PF00240">
    <property type="entry name" value="ubiquitin"/>
    <property type="match status" value="1"/>
</dbReference>
<dbReference type="GO" id="GO:0008761">
    <property type="term" value="F:UDP-N-acetylglucosamine 2-epimerase activity"/>
    <property type="evidence" value="ECO:0007669"/>
    <property type="project" value="TreeGrafter"/>
</dbReference>
<dbReference type="InterPro" id="IPR029071">
    <property type="entry name" value="Ubiquitin-like_domsf"/>
</dbReference>
<comment type="caution">
    <text evidence="2">The sequence shown here is derived from an EMBL/GenBank/DDBJ whole genome shotgun (WGS) entry which is preliminary data.</text>
</comment>
<evidence type="ECO:0000313" key="5">
    <source>
        <dbReference type="Proteomes" id="UP001152797"/>
    </source>
</evidence>
<dbReference type="Proteomes" id="UP001152797">
    <property type="component" value="Unassembled WGS sequence"/>
</dbReference>
<evidence type="ECO:0000313" key="3">
    <source>
        <dbReference type="EMBL" id="CAL1150801.1"/>
    </source>
</evidence>
<dbReference type="EMBL" id="CAMXCT020002335">
    <property type="protein sequence ID" value="CAL1150801.1"/>
    <property type="molecule type" value="Genomic_DNA"/>
</dbReference>